<feature type="region of interest" description="Disordered" evidence="1">
    <location>
        <begin position="56"/>
        <end position="96"/>
    </location>
</feature>
<evidence type="ECO:0000256" key="1">
    <source>
        <dbReference type="SAM" id="MobiDB-lite"/>
    </source>
</evidence>
<accession>A0A915JJV3</accession>
<sequence length="96" mass="11157">MDHLDEPGVRRIQSNGFVLTGEQRKGLWELYVAGTFTLQNGDEKRRISKRVFLKKSKAQNSYSQKSESPKKRNMSESVVMKRQKDEKIDGRKNKAK</sequence>
<keyword evidence="2" id="KW-1185">Reference proteome</keyword>
<organism evidence="2 3">
    <name type="scientific">Romanomermis culicivorax</name>
    <name type="common">Nematode worm</name>
    <dbReference type="NCBI Taxonomy" id="13658"/>
    <lineage>
        <taxon>Eukaryota</taxon>
        <taxon>Metazoa</taxon>
        <taxon>Ecdysozoa</taxon>
        <taxon>Nematoda</taxon>
        <taxon>Enoplea</taxon>
        <taxon>Dorylaimia</taxon>
        <taxon>Mermithida</taxon>
        <taxon>Mermithoidea</taxon>
        <taxon>Mermithidae</taxon>
        <taxon>Romanomermis</taxon>
    </lineage>
</organism>
<dbReference type="WBParaSite" id="nRc.2.0.1.t26459-RA">
    <property type="protein sequence ID" value="nRc.2.0.1.t26459-RA"/>
    <property type="gene ID" value="nRc.2.0.1.g26459"/>
</dbReference>
<reference evidence="3" key="1">
    <citation type="submission" date="2022-11" db="UniProtKB">
        <authorList>
            <consortium name="WormBaseParasite"/>
        </authorList>
    </citation>
    <scope>IDENTIFICATION</scope>
</reference>
<evidence type="ECO:0000313" key="3">
    <source>
        <dbReference type="WBParaSite" id="nRc.2.0.1.t26459-RA"/>
    </source>
</evidence>
<evidence type="ECO:0000313" key="2">
    <source>
        <dbReference type="Proteomes" id="UP000887565"/>
    </source>
</evidence>
<name>A0A915JJV3_ROMCU</name>
<dbReference type="AlphaFoldDB" id="A0A915JJV3"/>
<dbReference type="Proteomes" id="UP000887565">
    <property type="component" value="Unplaced"/>
</dbReference>
<proteinExistence type="predicted"/>
<protein>
    <submittedName>
        <fullName evidence="3">Uncharacterized protein</fullName>
    </submittedName>
</protein>
<feature type="compositionally biased region" description="Basic and acidic residues" evidence="1">
    <location>
        <begin position="82"/>
        <end position="96"/>
    </location>
</feature>